<organism evidence="1 2">
    <name type="scientific">Iodobacter arcticus</name>
    <dbReference type="NCBI Taxonomy" id="590593"/>
    <lineage>
        <taxon>Bacteria</taxon>
        <taxon>Pseudomonadati</taxon>
        <taxon>Pseudomonadota</taxon>
        <taxon>Betaproteobacteria</taxon>
        <taxon>Neisseriales</taxon>
        <taxon>Chitinibacteraceae</taxon>
        <taxon>Iodobacter</taxon>
    </lineage>
</organism>
<sequence>MDKDYDVWNIDEILKAYSNVPDMAKNVKTALESLFIFLEKNSLITSTISDENGNIIKVFIKKSELTSEGLLIGCGPKNPIHRWLGSKSSQKTPPDMKLLEKALLEIRKSNH</sequence>
<dbReference type="Proteomes" id="UP001596473">
    <property type="component" value="Unassembled WGS sequence"/>
</dbReference>
<gene>
    <name evidence="1" type="ORF">ACFQNF_19440</name>
</gene>
<evidence type="ECO:0000313" key="1">
    <source>
        <dbReference type="EMBL" id="MFC7422036.1"/>
    </source>
</evidence>
<name>A0ABW2R2U0_9NEIS</name>
<evidence type="ECO:0000313" key="2">
    <source>
        <dbReference type="Proteomes" id="UP001596473"/>
    </source>
</evidence>
<accession>A0ABW2R2U0</accession>
<protein>
    <submittedName>
        <fullName evidence="1">Uncharacterized protein</fullName>
    </submittedName>
</protein>
<dbReference type="RefSeq" id="WP_380189792.1">
    <property type="nucleotide sequence ID" value="NZ_JBHTBQ010000044.1"/>
</dbReference>
<proteinExistence type="predicted"/>
<keyword evidence="2" id="KW-1185">Reference proteome</keyword>
<comment type="caution">
    <text evidence="1">The sequence shown here is derived from an EMBL/GenBank/DDBJ whole genome shotgun (WGS) entry which is preliminary data.</text>
</comment>
<reference evidence="2" key="1">
    <citation type="journal article" date="2019" name="Int. J. Syst. Evol. Microbiol.">
        <title>The Global Catalogue of Microorganisms (GCM) 10K type strain sequencing project: providing services to taxonomists for standard genome sequencing and annotation.</title>
        <authorList>
            <consortium name="The Broad Institute Genomics Platform"/>
            <consortium name="The Broad Institute Genome Sequencing Center for Infectious Disease"/>
            <person name="Wu L."/>
            <person name="Ma J."/>
        </authorList>
    </citation>
    <scope>NUCLEOTIDE SEQUENCE [LARGE SCALE GENOMIC DNA]</scope>
    <source>
        <strain evidence="2">CCUG 62945</strain>
    </source>
</reference>
<dbReference type="EMBL" id="JBHTBQ010000044">
    <property type="protein sequence ID" value="MFC7422036.1"/>
    <property type="molecule type" value="Genomic_DNA"/>
</dbReference>